<feature type="compositionally biased region" description="Polar residues" evidence="1">
    <location>
        <begin position="128"/>
        <end position="140"/>
    </location>
</feature>
<evidence type="ECO:0000313" key="2">
    <source>
        <dbReference type="EMBL" id="RPA77616.1"/>
    </source>
</evidence>
<evidence type="ECO:0000256" key="1">
    <source>
        <dbReference type="SAM" id="MobiDB-lite"/>
    </source>
</evidence>
<feature type="compositionally biased region" description="Basic and acidic residues" evidence="1">
    <location>
        <begin position="219"/>
        <end position="228"/>
    </location>
</feature>
<name>A0A3N4HWY5_ASCIM</name>
<keyword evidence="3" id="KW-1185">Reference proteome</keyword>
<feature type="region of interest" description="Disordered" evidence="1">
    <location>
        <begin position="126"/>
        <end position="179"/>
    </location>
</feature>
<sequence>MFLINILSSRARSNSRDIVEILPPKVHDHFDSKQHTFITSTVSTTTSPMENTFIAPLPPKVAAGRKRANTDVKRRSRMNSLWGGKSGSIDGREECEEINHTRRPSASDASDTSKYSFLKNRMLRKSASKSNLALATSSPTIPEEPSEGFTMMKPLKKTKSPKSPVSPKSSRPHLPSISGPVQFVHVNHIDQSAINALEKTTQKDLMKDWQRVVRESRLPSRKLSRDESATTPSSPLSFVSTASRRLRRSQSSTTITPQESNESLRQPHVQLQAPPPRTSSRPMYKSVFEESHNEQPALEPMPEEIGTAITTQGNQAMTIGVDCDLPCSSPSLPESPAVPFNALNFDTNAELRKALSTPNLSNITRQATRQRACTVVRSGSTASTVLCGRSSPSNLRRRSSIRRHSRRASLVRTPSLTGSVGASVMDESWEDVIDYSYDQEAECDFEYEWEQDTGCDLYEQGPLDSQTSFADSEIRTPLGAIDEEGKDYLGPKMERLTGLFEDKLLLPGTPLSARFPETVAAPSFTHHSKSYSNLKSHRQTQSTSSIMPPSHEVLPPIIKKYREELNKAAELVDSQLASLNSEAITFEQLASKLNRRRETVSAADKAARLQTPTSSIYGSRARAGSDSTCATIYSEAGTITPFDSTELITPPSSQHNSFINYKTQYHDSKILGFPVPPTVVELGPDGSEIVFPEEHNLCWI</sequence>
<dbReference type="OrthoDB" id="24581at2759"/>
<dbReference type="AlphaFoldDB" id="A0A3N4HWY5"/>
<feature type="compositionally biased region" description="Polar residues" evidence="1">
    <location>
        <begin position="229"/>
        <end position="239"/>
    </location>
</feature>
<evidence type="ECO:0008006" key="4">
    <source>
        <dbReference type="Google" id="ProtNLM"/>
    </source>
</evidence>
<protein>
    <recommendedName>
        <fullName evidence="4">CRIB domain-containing protein</fullName>
    </recommendedName>
</protein>
<feature type="region of interest" description="Disordered" evidence="1">
    <location>
        <begin position="219"/>
        <end position="282"/>
    </location>
</feature>
<proteinExistence type="predicted"/>
<reference evidence="2 3" key="1">
    <citation type="journal article" date="2018" name="Nat. Ecol. Evol.">
        <title>Pezizomycetes genomes reveal the molecular basis of ectomycorrhizal truffle lifestyle.</title>
        <authorList>
            <person name="Murat C."/>
            <person name="Payen T."/>
            <person name="Noel B."/>
            <person name="Kuo A."/>
            <person name="Morin E."/>
            <person name="Chen J."/>
            <person name="Kohler A."/>
            <person name="Krizsan K."/>
            <person name="Balestrini R."/>
            <person name="Da Silva C."/>
            <person name="Montanini B."/>
            <person name="Hainaut M."/>
            <person name="Levati E."/>
            <person name="Barry K.W."/>
            <person name="Belfiori B."/>
            <person name="Cichocki N."/>
            <person name="Clum A."/>
            <person name="Dockter R.B."/>
            <person name="Fauchery L."/>
            <person name="Guy J."/>
            <person name="Iotti M."/>
            <person name="Le Tacon F."/>
            <person name="Lindquist E.A."/>
            <person name="Lipzen A."/>
            <person name="Malagnac F."/>
            <person name="Mello A."/>
            <person name="Molinier V."/>
            <person name="Miyauchi S."/>
            <person name="Poulain J."/>
            <person name="Riccioni C."/>
            <person name="Rubini A."/>
            <person name="Sitrit Y."/>
            <person name="Splivallo R."/>
            <person name="Traeger S."/>
            <person name="Wang M."/>
            <person name="Zifcakova L."/>
            <person name="Wipf D."/>
            <person name="Zambonelli A."/>
            <person name="Paolocci F."/>
            <person name="Nowrousian M."/>
            <person name="Ottonello S."/>
            <person name="Baldrian P."/>
            <person name="Spatafora J.W."/>
            <person name="Henrissat B."/>
            <person name="Nagy L.G."/>
            <person name="Aury J.M."/>
            <person name="Wincker P."/>
            <person name="Grigoriev I.V."/>
            <person name="Bonfante P."/>
            <person name="Martin F.M."/>
        </authorList>
    </citation>
    <scope>NUCLEOTIDE SEQUENCE [LARGE SCALE GENOMIC DNA]</scope>
    <source>
        <strain evidence="2 3">RN42</strain>
    </source>
</reference>
<gene>
    <name evidence="2" type="ORF">BJ508DRAFT_329999</name>
</gene>
<organism evidence="2 3">
    <name type="scientific">Ascobolus immersus RN42</name>
    <dbReference type="NCBI Taxonomy" id="1160509"/>
    <lineage>
        <taxon>Eukaryota</taxon>
        <taxon>Fungi</taxon>
        <taxon>Dikarya</taxon>
        <taxon>Ascomycota</taxon>
        <taxon>Pezizomycotina</taxon>
        <taxon>Pezizomycetes</taxon>
        <taxon>Pezizales</taxon>
        <taxon>Ascobolaceae</taxon>
        <taxon>Ascobolus</taxon>
    </lineage>
</organism>
<evidence type="ECO:0000313" key="3">
    <source>
        <dbReference type="Proteomes" id="UP000275078"/>
    </source>
</evidence>
<dbReference type="Proteomes" id="UP000275078">
    <property type="component" value="Unassembled WGS sequence"/>
</dbReference>
<dbReference type="STRING" id="1160509.A0A3N4HWY5"/>
<dbReference type="EMBL" id="ML119723">
    <property type="protein sequence ID" value="RPA77616.1"/>
    <property type="molecule type" value="Genomic_DNA"/>
</dbReference>
<accession>A0A3N4HWY5</accession>